<dbReference type="EMBL" id="CAXIEN010000514">
    <property type="protein sequence ID" value="CAL1299716.1"/>
    <property type="molecule type" value="Genomic_DNA"/>
</dbReference>
<feature type="compositionally biased region" description="Basic and acidic residues" evidence="1">
    <location>
        <begin position="75"/>
        <end position="87"/>
    </location>
</feature>
<sequence length="314" mass="33678">MGRTRAGHGGLSSSKHGTAFNLHRNKDHPSSSSNDNKPLDFPAFPKSTGDATSDRSGVHSGVPTPSNVKPGVVYADEKPGDSNEKPSDSSFFDATRTSENEDSTFELIKPDAKDKSTFDSDSFFNEDKSSEDGHSGFGSMNPDSKDEPSFDSDKSTESGRSGSGFEKSTHSEDQATGSSSGFHKEKVDVEKREFSGRSGVKPLFPGSPKFPLSSDKPFLAGTPKIKFVMGSGDRGRFSARGPLRKQAFRDGPTSFHSTQTLRDRIFYLSGPGDVSAYDFSSVYGPSASLLYGGDTPLFLDGAAPEEGAFVYEKK</sequence>
<feature type="region of interest" description="Disordered" evidence="1">
    <location>
        <begin position="230"/>
        <end position="254"/>
    </location>
</feature>
<comment type="caution">
    <text evidence="2">The sequence shown here is derived from an EMBL/GenBank/DDBJ whole genome shotgun (WGS) entry which is preliminary data.</text>
</comment>
<gene>
    <name evidence="2" type="ORF">LARSCL_LOCUS21526</name>
</gene>
<dbReference type="AlphaFoldDB" id="A0AAV2BTU3"/>
<protein>
    <submittedName>
        <fullName evidence="2">Uncharacterized protein</fullName>
    </submittedName>
</protein>
<evidence type="ECO:0000313" key="2">
    <source>
        <dbReference type="EMBL" id="CAL1299716.1"/>
    </source>
</evidence>
<dbReference type="Proteomes" id="UP001497382">
    <property type="component" value="Unassembled WGS sequence"/>
</dbReference>
<feature type="compositionally biased region" description="Polar residues" evidence="1">
    <location>
        <begin position="88"/>
        <end position="97"/>
    </location>
</feature>
<feature type="compositionally biased region" description="Basic and acidic residues" evidence="1">
    <location>
        <begin position="143"/>
        <end position="157"/>
    </location>
</feature>
<organism evidence="2 3">
    <name type="scientific">Larinioides sclopetarius</name>
    <dbReference type="NCBI Taxonomy" id="280406"/>
    <lineage>
        <taxon>Eukaryota</taxon>
        <taxon>Metazoa</taxon>
        <taxon>Ecdysozoa</taxon>
        <taxon>Arthropoda</taxon>
        <taxon>Chelicerata</taxon>
        <taxon>Arachnida</taxon>
        <taxon>Araneae</taxon>
        <taxon>Araneomorphae</taxon>
        <taxon>Entelegynae</taxon>
        <taxon>Araneoidea</taxon>
        <taxon>Araneidae</taxon>
        <taxon>Larinioides</taxon>
    </lineage>
</organism>
<feature type="compositionally biased region" description="Basic and acidic residues" evidence="1">
    <location>
        <begin position="108"/>
        <end position="118"/>
    </location>
</feature>
<reference evidence="2 3" key="1">
    <citation type="submission" date="2024-04" db="EMBL/GenBank/DDBJ databases">
        <authorList>
            <person name="Rising A."/>
            <person name="Reimegard J."/>
            <person name="Sonavane S."/>
            <person name="Akerstrom W."/>
            <person name="Nylinder S."/>
            <person name="Hedman E."/>
            <person name="Kallberg Y."/>
        </authorList>
    </citation>
    <scope>NUCLEOTIDE SEQUENCE [LARGE SCALE GENOMIC DNA]</scope>
</reference>
<name>A0AAV2BTU3_9ARAC</name>
<evidence type="ECO:0000256" key="1">
    <source>
        <dbReference type="SAM" id="MobiDB-lite"/>
    </source>
</evidence>
<feature type="compositionally biased region" description="Basic and acidic residues" evidence="1">
    <location>
        <begin position="125"/>
        <end position="134"/>
    </location>
</feature>
<accession>A0AAV2BTU3</accession>
<feature type="region of interest" description="Disordered" evidence="1">
    <location>
        <begin position="1"/>
        <end position="208"/>
    </location>
</feature>
<evidence type="ECO:0000313" key="3">
    <source>
        <dbReference type="Proteomes" id="UP001497382"/>
    </source>
</evidence>
<proteinExistence type="predicted"/>
<feature type="compositionally biased region" description="Basic and acidic residues" evidence="1">
    <location>
        <begin position="182"/>
        <end position="195"/>
    </location>
</feature>
<keyword evidence="3" id="KW-1185">Reference proteome</keyword>